<dbReference type="GeneID" id="54558310"/>
<evidence type="ECO:0000256" key="1">
    <source>
        <dbReference type="SAM" id="SignalP"/>
    </source>
</evidence>
<gene>
    <name evidence="2" type="ORF">M409DRAFT_19669</name>
</gene>
<keyword evidence="3" id="KW-1185">Reference proteome</keyword>
<proteinExistence type="predicted"/>
<dbReference type="Proteomes" id="UP000799537">
    <property type="component" value="Unassembled WGS sequence"/>
</dbReference>
<accession>A0A6A6CSJ4</accession>
<protein>
    <recommendedName>
        <fullName evidence="4">AA1-like domain-containing protein</fullName>
    </recommendedName>
</protein>
<dbReference type="AlphaFoldDB" id="A0A6A6CSJ4"/>
<feature type="signal peptide" evidence="1">
    <location>
        <begin position="1"/>
        <end position="19"/>
    </location>
</feature>
<evidence type="ECO:0008006" key="4">
    <source>
        <dbReference type="Google" id="ProtNLM"/>
    </source>
</evidence>
<reference evidence="2" key="1">
    <citation type="journal article" date="2020" name="Stud. Mycol.">
        <title>101 Dothideomycetes genomes: a test case for predicting lifestyles and emergence of pathogens.</title>
        <authorList>
            <person name="Haridas S."/>
            <person name="Albert R."/>
            <person name="Binder M."/>
            <person name="Bloem J."/>
            <person name="Labutti K."/>
            <person name="Salamov A."/>
            <person name="Andreopoulos B."/>
            <person name="Baker S."/>
            <person name="Barry K."/>
            <person name="Bills G."/>
            <person name="Bluhm B."/>
            <person name="Cannon C."/>
            <person name="Castanera R."/>
            <person name="Culley D."/>
            <person name="Daum C."/>
            <person name="Ezra D."/>
            <person name="Gonzalez J."/>
            <person name="Henrissat B."/>
            <person name="Kuo A."/>
            <person name="Liang C."/>
            <person name="Lipzen A."/>
            <person name="Lutzoni F."/>
            <person name="Magnuson J."/>
            <person name="Mondo S."/>
            <person name="Nolan M."/>
            <person name="Ohm R."/>
            <person name="Pangilinan J."/>
            <person name="Park H.-J."/>
            <person name="Ramirez L."/>
            <person name="Alfaro M."/>
            <person name="Sun H."/>
            <person name="Tritt A."/>
            <person name="Yoshinaga Y."/>
            <person name="Zwiers L.-H."/>
            <person name="Turgeon B."/>
            <person name="Goodwin S."/>
            <person name="Spatafora J."/>
            <person name="Crous P."/>
            <person name="Grigoriev I."/>
        </authorList>
    </citation>
    <scope>NUCLEOTIDE SEQUENCE</scope>
    <source>
        <strain evidence="2">ATCC 36951</strain>
    </source>
</reference>
<evidence type="ECO:0000313" key="3">
    <source>
        <dbReference type="Proteomes" id="UP000799537"/>
    </source>
</evidence>
<dbReference type="RefSeq" id="XP_033670950.1">
    <property type="nucleotide sequence ID" value="XM_033805038.1"/>
</dbReference>
<organism evidence="2 3">
    <name type="scientific">Zasmidium cellare ATCC 36951</name>
    <dbReference type="NCBI Taxonomy" id="1080233"/>
    <lineage>
        <taxon>Eukaryota</taxon>
        <taxon>Fungi</taxon>
        <taxon>Dikarya</taxon>
        <taxon>Ascomycota</taxon>
        <taxon>Pezizomycotina</taxon>
        <taxon>Dothideomycetes</taxon>
        <taxon>Dothideomycetidae</taxon>
        <taxon>Mycosphaerellales</taxon>
        <taxon>Mycosphaerellaceae</taxon>
        <taxon>Zasmidium</taxon>
    </lineage>
</organism>
<sequence>MKPSVLISTLLAILARAAPAPVPATADEDYTVTVYQDSACTVSQFSNTFYTDETCYQVPTFVRGKYVIFRYTSSAPGALEFYSNEGCSTPVHEVSRGAGGCTEMSDVIASFESF</sequence>
<keyword evidence="1" id="KW-0732">Signal</keyword>
<feature type="chain" id="PRO_5025527147" description="AA1-like domain-containing protein" evidence="1">
    <location>
        <begin position="20"/>
        <end position="114"/>
    </location>
</feature>
<evidence type="ECO:0000313" key="2">
    <source>
        <dbReference type="EMBL" id="KAF2170061.1"/>
    </source>
</evidence>
<dbReference type="OrthoDB" id="10421355at2759"/>
<name>A0A6A6CSJ4_ZASCE</name>
<dbReference type="EMBL" id="ML993586">
    <property type="protein sequence ID" value="KAF2170061.1"/>
    <property type="molecule type" value="Genomic_DNA"/>
</dbReference>